<accession>A0A197JH67</accession>
<evidence type="ECO:0000256" key="2">
    <source>
        <dbReference type="SAM" id="MobiDB-lite"/>
    </source>
</evidence>
<feature type="coiled-coil region" evidence="1">
    <location>
        <begin position="514"/>
        <end position="541"/>
    </location>
</feature>
<name>A0A197JH67_9FUNG</name>
<proteinExistence type="predicted"/>
<evidence type="ECO:0000256" key="1">
    <source>
        <dbReference type="SAM" id="Coils"/>
    </source>
</evidence>
<dbReference type="AlphaFoldDB" id="A0A197JH67"/>
<evidence type="ECO:0000313" key="4">
    <source>
        <dbReference type="Proteomes" id="UP000078512"/>
    </source>
</evidence>
<dbReference type="EMBL" id="KV442093">
    <property type="protein sequence ID" value="OAQ24485.1"/>
    <property type="molecule type" value="Genomic_DNA"/>
</dbReference>
<dbReference type="OrthoDB" id="2431397at2759"/>
<keyword evidence="4" id="KW-1185">Reference proteome</keyword>
<dbReference type="InterPro" id="IPR038279">
    <property type="entry name" value="Ndc10_dom2_sf"/>
</dbReference>
<feature type="compositionally biased region" description="Basic and acidic residues" evidence="2">
    <location>
        <begin position="445"/>
        <end position="455"/>
    </location>
</feature>
<feature type="coiled-coil region" evidence="1">
    <location>
        <begin position="587"/>
        <end position="614"/>
    </location>
</feature>
<gene>
    <name evidence="3" type="ORF">K457DRAFT_835074</name>
</gene>
<dbReference type="Proteomes" id="UP000078512">
    <property type="component" value="Unassembled WGS sequence"/>
</dbReference>
<reference evidence="3 4" key="1">
    <citation type="submission" date="2016-05" db="EMBL/GenBank/DDBJ databases">
        <title>Genome sequencing reveals origins of a unique bacterial endosymbiosis in the earliest lineages of terrestrial Fungi.</title>
        <authorList>
            <consortium name="DOE Joint Genome Institute"/>
            <person name="Uehling J."/>
            <person name="Gryganskyi A."/>
            <person name="Hameed K."/>
            <person name="Tschaplinski T."/>
            <person name="Misztal P."/>
            <person name="Wu S."/>
            <person name="Desiro A."/>
            <person name="Vande Pol N."/>
            <person name="Du Z.-Y."/>
            <person name="Zienkiewicz A."/>
            <person name="Zienkiewicz K."/>
            <person name="Morin E."/>
            <person name="Tisserant E."/>
            <person name="Splivallo R."/>
            <person name="Hainaut M."/>
            <person name="Henrissat B."/>
            <person name="Ohm R."/>
            <person name="Kuo A."/>
            <person name="Yan J."/>
            <person name="Lipzen A."/>
            <person name="Nolan M."/>
            <person name="Labutti K."/>
            <person name="Barry K."/>
            <person name="Goldstein A."/>
            <person name="Labbe J."/>
            <person name="Schadt C."/>
            <person name="Tuskan G."/>
            <person name="Grigoriev I."/>
            <person name="Martin F."/>
            <person name="Vilgalys R."/>
            <person name="Bonito G."/>
        </authorList>
    </citation>
    <scope>NUCLEOTIDE SEQUENCE [LARGE SCALE GENOMIC DNA]</scope>
    <source>
        <strain evidence="3 4">AG-77</strain>
    </source>
</reference>
<protein>
    <submittedName>
        <fullName evidence="3">Uncharacterized protein</fullName>
    </submittedName>
</protein>
<organism evidence="3 4">
    <name type="scientific">Linnemannia elongata AG-77</name>
    <dbReference type="NCBI Taxonomy" id="1314771"/>
    <lineage>
        <taxon>Eukaryota</taxon>
        <taxon>Fungi</taxon>
        <taxon>Fungi incertae sedis</taxon>
        <taxon>Mucoromycota</taxon>
        <taxon>Mortierellomycotina</taxon>
        <taxon>Mortierellomycetes</taxon>
        <taxon>Mortierellales</taxon>
        <taxon>Mortierellaceae</taxon>
        <taxon>Linnemannia</taxon>
    </lineage>
</organism>
<dbReference type="Gene3D" id="1.10.443.20">
    <property type="entry name" value="Centromere DNA-binding protein complex CBF3 subunit, domain 2"/>
    <property type="match status" value="1"/>
</dbReference>
<keyword evidence="1" id="KW-0175">Coiled coil</keyword>
<evidence type="ECO:0000313" key="3">
    <source>
        <dbReference type="EMBL" id="OAQ24485.1"/>
    </source>
</evidence>
<sequence length="788" mass="89918">MFGLRTTTTTRLCSLPGSRSQIRSGMSRRTTSSTRYFYGSERWRCVPWALLLSFCSHYGPMHGLPTKLFSESESGSSPDALDSSFNSSPLHRLTPLFLSTAQRLGSYMLTASFSDNAAFQLPRNRVLPPAELQRQLFPFIEDYFPASDDWRIWIENIMMDRPLDTSRPEKNRSYYRAKDFHAIRLMRVLARLRKVILQDLAAMMIYEGDDGECQFHAEYESAIQHPVFTTPAFRTFARELFDAMRADVSSSPRSATVRDDSTDVLVLDLQVHDIVEKAMAQEQTSASIEKALTSRPAHQWRYDIQALLSSRPHSPGFMGAQVAYRQDVAASIQPELDSFDTTEMAPEQERMESPYREEQLENEFSRLPSPSYALPAVSNQYSSRDDLDVVQREKNARKDDGVFMEHESTDLFKDNQVDHHGLEDLDFIATDALEACDDTRIQEQGSVERELERSESPSMDTAQPPIVNTEFQDDPARHEHSCLGPLTNDLARVSIKAKGHRQHNTNNNNNNSNSEQLRQVIQALTARIASLEQEKKQRLEVARRPGSQYVLLPTPEPPSATSTQFSVDTVFQDENSNRTTAITTDEVGGHRQENQALRDKLAYLEQENKALAERSLQLRCQDQSHEETRPTIATTTASALLHPDSATMVRLHDDKASRQGAIMDADEDPEGLQQEILDLRAQLAARTQEKSTSLDYTMMSIEAAKFLDTTMVQMEQSMHGLWTMMANREVARFSTVPTKRPGQRQQPQQQHQKHQKQQQQQLKDRHHRLRLRVDAMRRRIASNGFYRS</sequence>
<feature type="region of interest" description="Disordered" evidence="2">
    <location>
        <begin position="445"/>
        <end position="466"/>
    </location>
</feature>
<dbReference type="GO" id="GO:0003677">
    <property type="term" value="F:DNA binding"/>
    <property type="evidence" value="ECO:0007669"/>
    <property type="project" value="InterPro"/>
</dbReference>
<feature type="region of interest" description="Disordered" evidence="2">
    <location>
        <begin position="736"/>
        <end position="768"/>
    </location>
</feature>